<dbReference type="GO" id="GO:0010485">
    <property type="term" value="F:histone H4 acetyltransferase activity"/>
    <property type="evidence" value="ECO:0007669"/>
    <property type="project" value="InterPro"/>
</dbReference>
<evidence type="ECO:0000313" key="14">
    <source>
        <dbReference type="Proteomes" id="UP000837801"/>
    </source>
</evidence>
<dbReference type="PANTHER" id="PTHR20531">
    <property type="entry name" value="N-ALPHA-ACETYLTRANSFERASE 40"/>
    <property type="match status" value="1"/>
</dbReference>
<keyword evidence="8" id="KW-0539">Nucleus</keyword>
<evidence type="ECO:0000256" key="10">
    <source>
        <dbReference type="ARBA" id="ARBA00047821"/>
    </source>
</evidence>
<dbReference type="InterPro" id="IPR039949">
    <property type="entry name" value="NAA40"/>
</dbReference>
<keyword evidence="14" id="KW-1185">Reference proteome</keyword>
<evidence type="ECO:0000256" key="5">
    <source>
        <dbReference type="ARBA" id="ARBA00015043"/>
    </source>
</evidence>
<comment type="catalytic activity">
    <reaction evidence="10">
        <text>N-terminal L-seryl-[histone H2A] + acetyl-CoA = N-terminal N(alpha)-acetyl-L-seryl-[histone H2A] + CoA + H(+)</text>
        <dbReference type="Rhea" id="RHEA:50600"/>
        <dbReference type="Rhea" id="RHEA-COMP:12742"/>
        <dbReference type="Rhea" id="RHEA-COMP:12744"/>
        <dbReference type="ChEBI" id="CHEBI:15378"/>
        <dbReference type="ChEBI" id="CHEBI:57287"/>
        <dbReference type="ChEBI" id="CHEBI:57288"/>
        <dbReference type="ChEBI" id="CHEBI:64738"/>
        <dbReference type="ChEBI" id="CHEBI:83690"/>
        <dbReference type="EC" id="2.3.1.257"/>
    </reaction>
</comment>
<sequence>MPMDLTEFDVFDESNVEFMDAVAETLSSTVISEIFQDQLVVVNSNAKSCTLNLSIKPVHKLNSKLLNSCLTLVDQNLSAHYSRQNGKEWKLEKREEMLQDGLIYIFYKDEDSGNIVAFLSFMLTYYEPEEKINKVLYLFEIHVSKSYQSLRIGAELIERFHLVAKRLHELKDDDLLSVDATCLTVFSNNTKALKWYEALNYKVTEDSPKDKVLRNKKVIKPPYYILTRTL</sequence>
<dbReference type="Gene3D" id="3.40.630.30">
    <property type="match status" value="1"/>
</dbReference>
<dbReference type="PANTHER" id="PTHR20531:SF1">
    <property type="entry name" value="N-ALPHA-ACETYLTRANSFERASE 40"/>
    <property type="match status" value="1"/>
</dbReference>
<protein>
    <recommendedName>
        <fullName evidence="5">N-alpha-acetyltransferase 40</fullName>
        <ecNumber evidence="4">2.3.1.257</ecNumber>
    </recommendedName>
</protein>
<dbReference type="Proteomes" id="UP000837801">
    <property type="component" value="Unassembled WGS sequence"/>
</dbReference>
<comment type="subcellular location">
    <subcellularLocation>
        <location evidence="2">Cytoplasm</location>
    </subcellularLocation>
    <subcellularLocation>
        <location evidence="1">Nucleus</location>
    </subcellularLocation>
</comment>
<comment type="catalytic activity">
    <reaction evidence="11">
        <text>N-terminal L-seryl-[histone H4] + acetyl-CoA = N-terminal N(alpha)-acetyl-L-seryl-[histone H4] + CoA + H(+)</text>
        <dbReference type="Rhea" id="RHEA:50596"/>
        <dbReference type="Rhea" id="RHEA-COMP:12740"/>
        <dbReference type="Rhea" id="RHEA-COMP:12743"/>
        <dbReference type="ChEBI" id="CHEBI:15378"/>
        <dbReference type="ChEBI" id="CHEBI:57287"/>
        <dbReference type="ChEBI" id="CHEBI:57288"/>
        <dbReference type="ChEBI" id="CHEBI:64738"/>
        <dbReference type="ChEBI" id="CHEBI:83690"/>
        <dbReference type="EC" id="2.3.1.257"/>
    </reaction>
</comment>
<evidence type="ECO:0000256" key="1">
    <source>
        <dbReference type="ARBA" id="ARBA00004123"/>
    </source>
</evidence>
<name>A0A9P0VXF1_9ASCO</name>
<dbReference type="InterPro" id="IPR000182">
    <property type="entry name" value="GNAT_dom"/>
</dbReference>
<evidence type="ECO:0000256" key="4">
    <source>
        <dbReference type="ARBA" id="ARBA00012950"/>
    </source>
</evidence>
<evidence type="ECO:0000256" key="9">
    <source>
        <dbReference type="ARBA" id="ARBA00023315"/>
    </source>
</evidence>
<organism evidence="13 14">
    <name type="scientific">[Candida] railenensis</name>
    <dbReference type="NCBI Taxonomy" id="45579"/>
    <lineage>
        <taxon>Eukaryota</taxon>
        <taxon>Fungi</taxon>
        <taxon>Dikarya</taxon>
        <taxon>Ascomycota</taxon>
        <taxon>Saccharomycotina</taxon>
        <taxon>Pichiomycetes</taxon>
        <taxon>Debaryomycetaceae</taxon>
        <taxon>Kurtzmaniella</taxon>
    </lineage>
</organism>
<evidence type="ECO:0000256" key="6">
    <source>
        <dbReference type="ARBA" id="ARBA00022490"/>
    </source>
</evidence>
<comment type="similarity">
    <text evidence="3">Belongs to the acetyltransferase family. NAA40 subfamily.</text>
</comment>
<evidence type="ECO:0000256" key="11">
    <source>
        <dbReference type="ARBA" id="ARBA00049524"/>
    </source>
</evidence>
<dbReference type="SUPFAM" id="SSF55729">
    <property type="entry name" value="Acyl-CoA N-acyltransferases (Nat)"/>
    <property type="match status" value="1"/>
</dbReference>
<accession>A0A9P0VXF1</accession>
<dbReference type="GO" id="GO:1990189">
    <property type="term" value="F:protein N-terminal-serine acetyltransferase activity"/>
    <property type="evidence" value="ECO:0007669"/>
    <property type="project" value="UniProtKB-EC"/>
</dbReference>
<keyword evidence="7" id="KW-0808">Transferase</keyword>
<feature type="domain" description="N-acetyltransferase" evidence="12">
    <location>
        <begin position="103"/>
        <end position="202"/>
    </location>
</feature>
<dbReference type="CDD" id="cd04301">
    <property type="entry name" value="NAT_SF"/>
    <property type="match status" value="1"/>
</dbReference>
<reference evidence="13" key="1">
    <citation type="submission" date="2022-03" db="EMBL/GenBank/DDBJ databases">
        <authorList>
            <person name="Legras J.-L."/>
            <person name="Devillers H."/>
            <person name="Grondin C."/>
        </authorList>
    </citation>
    <scope>NUCLEOTIDE SEQUENCE</scope>
    <source>
        <strain evidence="13">CLIB 1423</strain>
    </source>
</reference>
<dbReference type="EMBL" id="CAKXYY010000005">
    <property type="protein sequence ID" value="CAH2351954.1"/>
    <property type="molecule type" value="Genomic_DNA"/>
</dbReference>
<gene>
    <name evidence="13" type="ORF">CLIB1423_05S02190</name>
</gene>
<evidence type="ECO:0000256" key="8">
    <source>
        <dbReference type="ARBA" id="ARBA00023242"/>
    </source>
</evidence>
<dbReference type="GO" id="GO:0005634">
    <property type="term" value="C:nucleus"/>
    <property type="evidence" value="ECO:0007669"/>
    <property type="project" value="UniProtKB-SubCell"/>
</dbReference>
<dbReference type="Pfam" id="PF13508">
    <property type="entry name" value="Acetyltransf_7"/>
    <property type="match status" value="1"/>
</dbReference>
<dbReference type="AlphaFoldDB" id="A0A9P0VXF1"/>
<dbReference type="OrthoDB" id="424551at2759"/>
<dbReference type="GO" id="GO:0043998">
    <property type="term" value="F:histone H2A acetyltransferase activity"/>
    <property type="evidence" value="ECO:0007669"/>
    <property type="project" value="InterPro"/>
</dbReference>
<dbReference type="InterPro" id="IPR016181">
    <property type="entry name" value="Acyl_CoA_acyltransferase"/>
</dbReference>
<evidence type="ECO:0000256" key="2">
    <source>
        <dbReference type="ARBA" id="ARBA00004496"/>
    </source>
</evidence>
<proteinExistence type="inferred from homology"/>
<comment type="caution">
    <text evidence="13">The sequence shown here is derived from an EMBL/GenBank/DDBJ whole genome shotgun (WGS) entry which is preliminary data.</text>
</comment>
<dbReference type="EC" id="2.3.1.257" evidence="4"/>
<evidence type="ECO:0000256" key="7">
    <source>
        <dbReference type="ARBA" id="ARBA00022679"/>
    </source>
</evidence>
<keyword evidence="6" id="KW-0963">Cytoplasm</keyword>
<evidence type="ECO:0000259" key="12">
    <source>
        <dbReference type="Pfam" id="PF13508"/>
    </source>
</evidence>
<keyword evidence="9" id="KW-0012">Acyltransferase</keyword>
<dbReference type="GO" id="GO:0005737">
    <property type="term" value="C:cytoplasm"/>
    <property type="evidence" value="ECO:0007669"/>
    <property type="project" value="UniProtKB-SubCell"/>
</dbReference>
<evidence type="ECO:0000256" key="3">
    <source>
        <dbReference type="ARBA" id="ARBA00008870"/>
    </source>
</evidence>
<evidence type="ECO:0000313" key="13">
    <source>
        <dbReference type="EMBL" id="CAH2351954.1"/>
    </source>
</evidence>